<dbReference type="AlphaFoldDB" id="A0AAW0UWJ3"/>
<comment type="caution">
    <text evidence="1">The sequence shown here is derived from an EMBL/GenBank/DDBJ whole genome shotgun (WGS) entry which is preliminary data.</text>
</comment>
<accession>A0AAW0UWJ3</accession>
<keyword evidence="2" id="KW-1185">Reference proteome</keyword>
<organism evidence="1 2">
    <name type="scientific">Scylla paramamosain</name>
    <name type="common">Mud crab</name>
    <dbReference type="NCBI Taxonomy" id="85552"/>
    <lineage>
        <taxon>Eukaryota</taxon>
        <taxon>Metazoa</taxon>
        <taxon>Ecdysozoa</taxon>
        <taxon>Arthropoda</taxon>
        <taxon>Crustacea</taxon>
        <taxon>Multicrustacea</taxon>
        <taxon>Malacostraca</taxon>
        <taxon>Eumalacostraca</taxon>
        <taxon>Eucarida</taxon>
        <taxon>Decapoda</taxon>
        <taxon>Pleocyemata</taxon>
        <taxon>Brachyura</taxon>
        <taxon>Eubrachyura</taxon>
        <taxon>Portunoidea</taxon>
        <taxon>Portunidae</taxon>
        <taxon>Portuninae</taxon>
        <taxon>Scylla</taxon>
    </lineage>
</organism>
<evidence type="ECO:0000313" key="1">
    <source>
        <dbReference type="EMBL" id="KAK8404494.1"/>
    </source>
</evidence>
<name>A0AAW0UWJ3_SCYPA</name>
<reference evidence="1 2" key="1">
    <citation type="submission" date="2023-03" db="EMBL/GenBank/DDBJ databases">
        <title>High-quality genome of Scylla paramamosain provides insights in environmental adaptation.</title>
        <authorList>
            <person name="Zhang L."/>
        </authorList>
    </citation>
    <scope>NUCLEOTIDE SEQUENCE [LARGE SCALE GENOMIC DNA]</scope>
    <source>
        <strain evidence="1">LZ_2023a</strain>
        <tissue evidence="1">Muscle</tissue>
    </source>
</reference>
<dbReference type="EMBL" id="JARAKH010000004">
    <property type="protein sequence ID" value="KAK8404494.1"/>
    <property type="molecule type" value="Genomic_DNA"/>
</dbReference>
<gene>
    <name evidence="1" type="ORF">O3P69_007613</name>
</gene>
<dbReference type="Proteomes" id="UP001487740">
    <property type="component" value="Unassembled WGS sequence"/>
</dbReference>
<proteinExistence type="predicted"/>
<sequence length="694" mass="77783">MSPALLHVLARPLSLSMRGLHWATQLALRPTTATRKRCLLNRIAVWEARAVRCCSGHTTHGPDTSITAPDEEEAEKHLMAPDSLSKMHQTDLSSLATSEEFLLPSQQRQRESNLLVVKIRECESTTAAFEVYERHSDVMETRHCLALLEKLGDFAKSSTEDMTQIKQSEGFKILCGQLYSQCRRMEGDEWLNLLKYLGLLEVPANSKLIQVVLQMLKHQIHDLSLKQLIFLNFLLKKMSTTPLSEALLTAIPILLSNTLPSTFLKDLAFSCLSQAFTICCQGKVNGLGIILQEMYRRGSVQNTILAMSLVWTLTKVSSPHLQRRLLTQEEQLTREVIMKECLETMVKDMDSLSSQQMESTLTKLCLGHEFGDRSCYNERFLQAAASYVCRHSLSFVKAAHTITKMSKMNYVSEELVQYTVKLMLSQPQDIPHARVGMISLLLAVTATPLPRQDLKAVLDVMMTHKSLLLNSDYYKKPLLLVAIELLSAEYYHPQLVQILTSPDVLSLFMSKYPKDSKNHCKLVDVDQALGEVVQSPHRVPEAFLEPGRKLRASQHPTRSSLKAMLHQILPNPSHLISGVVTEGGIYIDHLLVLDPEGVPIKLTSAKDLIIRNPCVTSLDLPASATKIAIMDIGSSGTFRPSGVLKGLERLRKKVLEAGGFRVLPLLQLVIFQHHDEEKILYVKRELVDAGVSLS</sequence>
<evidence type="ECO:0000313" key="2">
    <source>
        <dbReference type="Proteomes" id="UP001487740"/>
    </source>
</evidence>
<protein>
    <submittedName>
        <fullName evidence="1">Uncharacterized protein</fullName>
    </submittedName>
</protein>